<dbReference type="PROSITE" id="PS51500">
    <property type="entry name" value="SIN"/>
    <property type="match status" value="1"/>
</dbReference>
<dbReference type="EMBL" id="CVRB01000002">
    <property type="protein sequence ID" value="CRK81910.1"/>
    <property type="molecule type" value="Genomic_DNA"/>
</dbReference>
<dbReference type="Pfam" id="PF08671">
    <property type="entry name" value="SinI"/>
    <property type="match status" value="1"/>
</dbReference>
<dbReference type="Proteomes" id="UP000199087">
    <property type="component" value="Unassembled WGS sequence"/>
</dbReference>
<protein>
    <submittedName>
        <fullName evidence="2">Anti-repressor SinI</fullName>
    </submittedName>
</protein>
<dbReference type="AlphaFoldDB" id="A0A0U1NV40"/>
<dbReference type="SUPFAM" id="SSF47406">
    <property type="entry name" value="SinR repressor dimerisation domain-like"/>
    <property type="match status" value="1"/>
</dbReference>
<sequence>MAYQFKRFVSFETTEKGKPFEKKGRKATDLRHSTRSYDGRAAWDTKTYFRGNFNMKTTNGIDGLDLEWLALIIEAMELGISKETVRDYLHTSQSTECLMEKP</sequence>
<evidence type="ECO:0000259" key="1">
    <source>
        <dbReference type="PROSITE" id="PS51500"/>
    </source>
</evidence>
<evidence type="ECO:0000313" key="3">
    <source>
        <dbReference type="Proteomes" id="UP000199087"/>
    </source>
</evidence>
<evidence type="ECO:0000313" key="2">
    <source>
        <dbReference type="EMBL" id="CRK81910.1"/>
    </source>
</evidence>
<dbReference type="InterPro" id="IPR010981">
    <property type="entry name" value="SinR/SinI_dimer_dom"/>
</dbReference>
<name>A0A0U1NV40_9BACI</name>
<proteinExistence type="predicted"/>
<feature type="domain" description="Sin" evidence="1">
    <location>
        <begin position="55"/>
        <end position="93"/>
    </location>
</feature>
<keyword evidence="3" id="KW-1185">Reference proteome</keyword>
<accession>A0A0U1NV40</accession>
<dbReference type="InterPro" id="IPR036281">
    <property type="entry name" value="SinR/SinI_dimer_dom_sf"/>
</dbReference>
<gene>
    <name evidence="2" type="ORF">BN000_01827</name>
</gene>
<dbReference type="GO" id="GO:0046983">
    <property type="term" value="F:protein dimerization activity"/>
    <property type="evidence" value="ECO:0007669"/>
    <property type="project" value="InterPro"/>
</dbReference>
<organism evidence="2 3">
    <name type="scientific">Neobacillus massiliamazoniensis</name>
    <dbReference type="NCBI Taxonomy" id="1499688"/>
    <lineage>
        <taxon>Bacteria</taxon>
        <taxon>Bacillati</taxon>
        <taxon>Bacillota</taxon>
        <taxon>Bacilli</taxon>
        <taxon>Bacillales</taxon>
        <taxon>Bacillaceae</taxon>
        <taxon>Neobacillus</taxon>
    </lineage>
</organism>
<reference evidence="3" key="1">
    <citation type="submission" date="2015-05" db="EMBL/GenBank/DDBJ databases">
        <authorList>
            <person name="Urmite Genomes"/>
        </authorList>
    </citation>
    <scope>NUCLEOTIDE SEQUENCE [LARGE SCALE GENOMIC DNA]</scope>
    <source>
        <strain evidence="3">LF1</strain>
    </source>
</reference>
<dbReference type="GO" id="GO:0006355">
    <property type="term" value="P:regulation of DNA-templated transcription"/>
    <property type="evidence" value="ECO:0007669"/>
    <property type="project" value="InterPro"/>
</dbReference>